<dbReference type="PROSITE" id="PS51233">
    <property type="entry name" value="VWFD"/>
    <property type="match status" value="1"/>
</dbReference>
<comment type="caution">
    <text evidence="4">The sequence shown here is derived from an EMBL/GenBank/DDBJ whole genome shotgun (WGS) entry which is preliminary data.</text>
</comment>
<gene>
    <name evidence="4" type="ORF">BASA50_010238</name>
</gene>
<accession>A0ABQ8F049</accession>
<evidence type="ECO:0000256" key="1">
    <source>
        <dbReference type="SAM" id="MobiDB-lite"/>
    </source>
</evidence>
<proteinExistence type="predicted"/>
<organism evidence="4 5">
    <name type="scientific">Batrachochytrium salamandrivorans</name>
    <dbReference type="NCBI Taxonomy" id="1357716"/>
    <lineage>
        <taxon>Eukaryota</taxon>
        <taxon>Fungi</taxon>
        <taxon>Fungi incertae sedis</taxon>
        <taxon>Chytridiomycota</taxon>
        <taxon>Chytridiomycota incertae sedis</taxon>
        <taxon>Chytridiomycetes</taxon>
        <taxon>Rhizophydiales</taxon>
        <taxon>Rhizophydiales incertae sedis</taxon>
        <taxon>Batrachochytrium</taxon>
    </lineage>
</organism>
<keyword evidence="5" id="KW-1185">Reference proteome</keyword>
<reference evidence="4 5" key="1">
    <citation type="submission" date="2021-02" db="EMBL/GenBank/DDBJ databases">
        <title>Variation within the Batrachochytrium salamandrivorans European outbreak.</title>
        <authorList>
            <person name="Kelly M."/>
            <person name="Pasmans F."/>
            <person name="Shea T.P."/>
            <person name="Munoz J.F."/>
            <person name="Carranza S."/>
            <person name="Cuomo C.A."/>
            <person name="Martel A."/>
        </authorList>
    </citation>
    <scope>NUCLEOTIDE SEQUENCE [LARGE SCALE GENOMIC DNA]</scope>
    <source>
        <strain evidence="4 5">AMFP18/2</strain>
    </source>
</reference>
<feature type="region of interest" description="Disordered" evidence="1">
    <location>
        <begin position="386"/>
        <end position="426"/>
    </location>
</feature>
<evidence type="ECO:0000313" key="5">
    <source>
        <dbReference type="Proteomes" id="UP001648503"/>
    </source>
</evidence>
<dbReference type="InterPro" id="IPR001846">
    <property type="entry name" value="VWF_type-D"/>
</dbReference>
<keyword evidence="2" id="KW-0732">Signal</keyword>
<dbReference type="EMBL" id="JAFCIX010000474">
    <property type="protein sequence ID" value="KAH6589139.1"/>
    <property type="molecule type" value="Genomic_DNA"/>
</dbReference>
<evidence type="ECO:0000313" key="4">
    <source>
        <dbReference type="EMBL" id="KAH6589139.1"/>
    </source>
</evidence>
<feature type="compositionally biased region" description="Low complexity" evidence="1">
    <location>
        <begin position="386"/>
        <end position="400"/>
    </location>
</feature>
<feature type="domain" description="VWFD" evidence="3">
    <location>
        <begin position="137"/>
        <end position="318"/>
    </location>
</feature>
<evidence type="ECO:0000259" key="3">
    <source>
        <dbReference type="PROSITE" id="PS51233"/>
    </source>
</evidence>
<evidence type="ECO:0000256" key="2">
    <source>
        <dbReference type="SAM" id="SignalP"/>
    </source>
</evidence>
<feature type="signal peptide" evidence="2">
    <location>
        <begin position="1"/>
        <end position="20"/>
    </location>
</feature>
<protein>
    <recommendedName>
        <fullName evidence="3">VWFD domain-containing protein</fullName>
    </recommendedName>
</protein>
<sequence length="437" mass="47858">MLSRLIITFLCAAAIGSVSGAFLTFNPEQIDMKDIEVFIRFSAKLNSRPTEAVTVYFEHPSMFMSDCRILFNADNWNVPQEIMGAPALLLLGLSSSPPPLEFNSELLARAETVGPLPAELSTIDTLKITQRGSVRLRSCSITENQVNTFDGLKSSFNKPGWYYMMFTKDIEIQVFMDECTAGLLCVKKVLVRYGPTVMRMDVSGPVKSLREYSPTYVTQNISGLRYSLRRNSHNHRFFFPYGSRLDVDLVKNGDIISLDVGMSLATGYSSSDGLCNIPRDPSQNNKLLGSDSKSYNPTNDNDAAIFVDSWKIRDEDVLTNPGARTLNLPIRPGTVCKFPEKPPPKPTTTTAVTTTTTAAAAAAAAAVDLSESTLFPTITYTLSSTTITTSPSTTSTTLPYLPDPLPTPGRHARSSSPPSPQPDVVDEIQRCLKPARI</sequence>
<dbReference type="Proteomes" id="UP001648503">
    <property type="component" value="Unassembled WGS sequence"/>
</dbReference>
<name>A0ABQ8F049_9FUNG</name>
<feature type="chain" id="PRO_5046029969" description="VWFD domain-containing protein" evidence="2">
    <location>
        <begin position="21"/>
        <end position="437"/>
    </location>
</feature>